<dbReference type="Pfam" id="PF05225">
    <property type="entry name" value="HTH_psq"/>
    <property type="match status" value="1"/>
</dbReference>
<dbReference type="Proteomes" id="UP001652680">
    <property type="component" value="Unassembled WGS sequence"/>
</dbReference>
<dbReference type="RefSeq" id="XP_016983927.1">
    <property type="nucleotide sequence ID" value="XM_017128438.1"/>
</dbReference>
<dbReference type="AlphaFoldDB" id="A0A6P4F0K1"/>
<evidence type="ECO:0000259" key="1">
    <source>
        <dbReference type="Pfam" id="PF05225"/>
    </source>
</evidence>
<reference evidence="2" key="3">
    <citation type="submission" date="2025-05" db="UniProtKB">
        <authorList>
            <consortium name="EnsemblMetazoa"/>
        </authorList>
    </citation>
    <scope>IDENTIFICATION</scope>
</reference>
<dbReference type="EnsemblMetazoa" id="XM_017128438.2">
    <property type="protein sequence ID" value="XP_016983927.1"/>
    <property type="gene ID" value="LOC108047992"/>
</dbReference>
<accession>A0A6P4F0K1</accession>
<keyword evidence="3" id="KW-1185">Reference proteome</keyword>
<reference evidence="3" key="1">
    <citation type="journal article" date="2021" name="Elife">
        <title>Highly contiguous assemblies of 101 drosophilid genomes.</title>
        <authorList>
            <person name="Kim B.Y."/>
            <person name="Wang J.R."/>
            <person name="Miller D.E."/>
            <person name="Barmina O."/>
            <person name="Delaney E."/>
            <person name="Thompson A."/>
            <person name="Comeault A.A."/>
            <person name="Peede D."/>
            <person name="D'Agostino E.R."/>
            <person name="Pelaez J."/>
            <person name="Aguilar J.M."/>
            <person name="Haji D."/>
            <person name="Matsunaga T."/>
            <person name="Armstrong E.E."/>
            <person name="Zych M."/>
            <person name="Ogawa Y."/>
            <person name="Stamenkovic-Radak M."/>
            <person name="Jelic M."/>
            <person name="Veselinovic M.S."/>
            <person name="Tanaskovic M."/>
            <person name="Eric P."/>
            <person name="Gao J.J."/>
            <person name="Katoh T.K."/>
            <person name="Toda M.J."/>
            <person name="Watabe H."/>
            <person name="Watada M."/>
            <person name="Davis J.S."/>
            <person name="Moyle L.C."/>
            <person name="Manoli G."/>
            <person name="Bertolini E."/>
            <person name="Kostal V."/>
            <person name="Hawley R.S."/>
            <person name="Takahashi A."/>
            <person name="Jones C.D."/>
            <person name="Price D.K."/>
            <person name="Whiteman N."/>
            <person name="Kopp A."/>
            <person name="Matute D.R."/>
            <person name="Petrov D.A."/>
        </authorList>
    </citation>
    <scope>NUCLEOTIDE SEQUENCE [LARGE SCALE GENOMIC DNA]</scope>
</reference>
<dbReference type="GeneID" id="108047992"/>
<reference evidence="4" key="2">
    <citation type="submission" date="2025-04" db="UniProtKB">
        <authorList>
            <consortium name="RefSeq"/>
        </authorList>
    </citation>
    <scope>IDENTIFICATION</scope>
</reference>
<organism evidence="4">
    <name type="scientific">Drosophila rhopaloa</name>
    <name type="common">Fruit fly</name>
    <dbReference type="NCBI Taxonomy" id="1041015"/>
    <lineage>
        <taxon>Eukaryota</taxon>
        <taxon>Metazoa</taxon>
        <taxon>Ecdysozoa</taxon>
        <taxon>Arthropoda</taxon>
        <taxon>Hexapoda</taxon>
        <taxon>Insecta</taxon>
        <taxon>Pterygota</taxon>
        <taxon>Neoptera</taxon>
        <taxon>Endopterygota</taxon>
        <taxon>Diptera</taxon>
        <taxon>Brachycera</taxon>
        <taxon>Muscomorpha</taxon>
        <taxon>Ephydroidea</taxon>
        <taxon>Drosophilidae</taxon>
        <taxon>Drosophila</taxon>
        <taxon>Sophophora</taxon>
    </lineage>
</organism>
<evidence type="ECO:0000313" key="3">
    <source>
        <dbReference type="Proteomes" id="UP001652680"/>
    </source>
</evidence>
<dbReference type="OrthoDB" id="4327074at2759"/>
<dbReference type="GO" id="GO:0003677">
    <property type="term" value="F:DNA binding"/>
    <property type="evidence" value="ECO:0007669"/>
    <property type="project" value="InterPro"/>
</dbReference>
<proteinExistence type="predicted"/>
<protein>
    <submittedName>
        <fullName evidence="4">Uncharacterized protein LOC108047992</fullName>
    </submittedName>
</protein>
<dbReference type="InterPro" id="IPR007889">
    <property type="entry name" value="HTH_Psq"/>
</dbReference>
<gene>
    <name evidence="4" type="primary">LOC108047992</name>
    <name evidence="2" type="synonym">108047992</name>
</gene>
<feature type="domain" description="HTH psq-type" evidence="1">
    <location>
        <begin position="13"/>
        <end position="49"/>
    </location>
</feature>
<name>A0A6P4F0K1_DRORH</name>
<evidence type="ECO:0000313" key="4">
    <source>
        <dbReference type="RefSeq" id="XP_016983927.1"/>
    </source>
</evidence>
<sequence length="173" mass="19881">MRNYKRKTPKRDPAILRGAVAAMKSGISLRAASNIFGIPRSTLLLHRRNNETIIPDDPETEVDINDVEIAPIGYKTVFTQEQETVLEHFLYVANDYFGLTSKQTRSLAYQYVKHINVVCPISWQRDEMAGLEWFRNFKVRHPKLTLAKPEGTNMDPMNVAEFFANYFSVVKAE</sequence>
<evidence type="ECO:0000313" key="2">
    <source>
        <dbReference type="EnsemblMetazoa" id="XP_016983927.1"/>
    </source>
</evidence>
<dbReference type="Gene3D" id="1.10.10.60">
    <property type="entry name" value="Homeodomain-like"/>
    <property type="match status" value="1"/>
</dbReference>